<dbReference type="AlphaFoldDB" id="A0AAN1D777"/>
<dbReference type="Gene3D" id="1.10.3540.10">
    <property type="entry name" value="uncharacterized protein from magnetospirillum magneticum domain"/>
    <property type="match status" value="1"/>
</dbReference>
<organism evidence="1 2">
    <name type="scientific">Parageobacillus thermoglucosidasius</name>
    <name type="common">Geobacillus thermoglucosidasius</name>
    <dbReference type="NCBI Taxonomy" id="1426"/>
    <lineage>
        <taxon>Bacteria</taxon>
        <taxon>Bacillati</taxon>
        <taxon>Bacillota</taxon>
        <taxon>Bacilli</taxon>
        <taxon>Bacillales</taxon>
        <taxon>Anoxybacillaceae</taxon>
        <taxon>Parageobacillus</taxon>
    </lineage>
</organism>
<name>A0AAN1D777_PARTM</name>
<dbReference type="GeneID" id="56926297"/>
<dbReference type="InterPro" id="IPR023137">
    <property type="entry name" value="BrxA_sf"/>
</dbReference>
<protein>
    <recommendedName>
        <fullName evidence="3">DUF1819 family protein</fullName>
    </recommendedName>
</protein>
<reference evidence="2" key="1">
    <citation type="journal article" date="2016" name="Genome Announc.">
        <title>Complete Genome Sequence of Geobacillus thermoglucosidasius NCIMB 11955, the Progenitor of a Bioethanol Production Strain.</title>
        <authorList>
            <person name="Sheng L."/>
            <person name="Zhang Y."/>
            <person name="Minton N.P."/>
        </authorList>
    </citation>
    <scope>NUCLEOTIDE SEQUENCE [LARGE SCALE GENOMIC DNA]</scope>
    <source>
        <strain evidence="2">NCIMB 11955</strain>
    </source>
</reference>
<dbReference type="Proteomes" id="UP000093052">
    <property type="component" value="Chromosome"/>
</dbReference>
<dbReference type="Pfam" id="PF08849">
    <property type="entry name" value="BrxA"/>
    <property type="match status" value="1"/>
</dbReference>
<proteinExistence type="predicted"/>
<evidence type="ECO:0000313" key="1">
    <source>
        <dbReference type="EMBL" id="ANZ30883.1"/>
    </source>
</evidence>
<dbReference type="EMBL" id="CP016622">
    <property type="protein sequence ID" value="ANZ30883.1"/>
    <property type="molecule type" value="Genomic_DNA"/>
</dbReference>
<dbReference type="InterPro" id="IPR014948">
    <property type="entry name" value="BrxA"/>
</dbReference>
<evidence type="ECO:0008006" key="3">
    <source>
        <dbReference type="Google" id="ProtNLM"/>
    </source>
</evidence>
<sequence length="197" mass="23693">MLNYSAGFTSEGWFQNEMFIVLQMKLAGLTRKEIIEKIIENNLFQMRSEAGIRKRFQMVYRRSEAFDTSLAKYYVEGNRLDQKALLLYSYLKTYRFPYDFFMEVIVYNYQKNKPIIQTVEIDYFMERKESESEKVANWRPETKKRLRSSIIMFFREGGLLREMEQDTYEITPLHMSTALKEYAKQHDKLLSLLSNLK</sequence>
<dbReference type="KEGG" id="ptl:AOT13_12690"/>
<keyword evidence="2" id="KW-1185">Reference proteome</keyword>
<accession>A0AAN1D777</accession>
<dbReference type="RefSeq" id="WP_042385362.1">
    <property type="nucleotide sequence ID" value="NZ_CP012712.1"/>
</dbReference>
<gene>
    <name evidence="1" type="ORF">BCV53_12700</name>
</gene>
<evidence type="ECO:0000313" key="2">
    <source>
        <dbReference type="Proteomes" id="UP000093052"/>
    </source>
</evidence>